<dbReference type="RefSeq" id="WP_096300086.1">
    <property type="nucleotide sequence ID" value="NZ_CP023406.1"/>
</dbReference>
<evidence type="ECO:0000256" key="6">
    <source>
        <dbReference type="ARBA" id="ARBA00023136"/>
    </source>
</evidence>
<reference evidence="8" key="1">
    <citation type="submission" date="2017-09" db="EMBL/GenBank/DDBJ databases">
        <title>Luteimonas liuhanmingii sp.nov., isolated from the intestinal contents of Tibetan Plateau Pika in Yushu, Qinghai Province, China.</title>
        <authorList>
            <person name="Gui Z."/>
        </authorList>
    </citation>
    <scope>NUCLEOTIDE SEQUENCE [LARGE SCALE GENOMIC DNA]</scope>
    <source>
        <strain evidence="8">100111</strain>
    </source>
</reference>
<evidence type="ECO:0000256" key="5">
    <source>
        <dbReference type="ARBA" id="ARBA00022989"/>
    </source>
</evidence>
<dbReference type="NCBIfam" id="NF006518">
    <property type="entry name" value="PRK08965.1-2"/>
    <property type="match status" value="1"/>
</dbReference>
<dbReference type="Proteomes" id="UP000218968">
    <property type="component" value="Chromosome"/>
</dbReference>
<evidence type="ECO:0000256" key="3">
    <source>
        <dbReference type="ARBA" id="ARBA00022475"/>
    </source>
</evidence>
<dbReference type="EMBL" id="CP023406">
    <property type="protein sequence ID" value="ATD68591.1"/>
    <property type="molecule type" value="Genomic_DNA"/>
</dbReference>
<keyword evidence="8" id="KW-1185">Reference proteome</keyword>
<organism evidence="7 8">
    <name type="scientific">Luteimonas chenhongjianii</name>
    <dbReference type="NCBI Taxonomy" id="2006110"/>
    <lineage>
        <taxon>Bacteria</taxon>
        <taxon>Pseudomonadati</taxon>
        <taxon>Pseudomonadota</taxon>
        <taxon>Gammaproteobacteria</taxon>
        <taxon>Lysobacterales</taxon>
        <taxon>Lysobacteraceae</taxon>
        <taxon>Luteimonas</taxon>
    </lineage>
</organism>
<comment type="subcellular location">
    <subcellularLocation>
        <location evidence="1">Cell membrane</location>
        <topology evidence="1">Multi-pass membrane protein</topology>
    </subcellularLocation>
</comment>
<keyword evidence="5" id="KW-1133">Transmembrane helix</keyword>
<accession>A0A290XHP6</accession>
<dbReference type="InterPro" id="IPR002758">
    <property type="entry name" value="Cation_antiport_E"/>
</dbReference>
<dbReference type="PIRSF" id="PIRSF019239">
    <property type="entry name" value="MrpE"/>
    <property type="match status" value="1"/>
</dbReference>
<evidence type="ECO:0000313" key="8">
    <source>
        <dbReference type="Proteomes" id="UP000218968"/>
    </source>
</evidence>
<keyword evidence="3" id="KW-1003">Cell membrane</keyword>
<keyword evidence="6" id="KW-0472">Membrane</keyword>
<dbReference type="GO" id="GO:0005886">
    <property type="term" value="C:plasma membrane"/>
    <property type="evidence" value="ECO:0007669"/>
    <property type="project" value="UniProtKB-SubCell"/>
</dbReference>
<dbReference type="GO" id="GO:0008324">
    <property type="term" value="F:monoatomic cation transmembrane transporter activity"/>
    <property type="evidence" value="ECO:0007669"/>
    <property type="project" value="InterPro"/>
</dbReference>
<protein>
    <submittedName>
        <fullName evidence="7">Na+/H+ antiporter subunit E</fullName>
    </submittedName>
</protein>
<comment type="similarity">
    <text evidence="2">Belongs to the CPA3 antiporters (TC 2.A.63) subunit E family.</text>
</comment>
<dbReference type="PANTHER" id="PTHR34584:SF1">
    <property type="entry name" value="NA(+)_H(+) ANTIPORTER SUBUNIT E1"/>
    <property type="match status" value="1"/>
</dbReference>
<evidence type="ECO:0000313" key="7">
    <source>
        <dbReference type="EMBL" id="ATD68591.1"/>
    </source>
</evidence>
<proteinExistence type="inferred from homology"/>
<dbReference type="PANTHER" id="PTHR34584">
    <property type="entry name" value="NA(+)/H(+) ANTIPORTER SUBUNIT E1"/>
    <property type="match status" value="1"/>
</dbReference>
<evidence type="ECO:0000256" key="4">
    <source>
        <dbReference type="ARBA" id="ARBA00022692"/>
    </source>
</evidence>
<dbReference type="Pfam" id="PF01899">
    <property type="entry name" value="MNHE"/>
    <property type="match status" value="1"/>
</dbReference>
<dbReference type="AlphaFoldDB" id="A0A290XHP6"/>
<evidence type="ECO:0000256" key="1">
    <source>
        <dbReference type="ARBA" id="ARBA00004651"/>
    </source>
</evidence>
<name>A0A290XHP6_9GAMM</name>
<dbReference type="OrthoDB" id="9807187at2"/>
<gene>
    <name evidence="7" type="ORF">CNR27_15050</name>
</gene>
<evidence type="ECO:0000256" key="2">
    <source>
        <dbReference type="ARBA" id="ARBA00006228"/>
    </source>
</evidence>
<dbReference type="KEGG" id="lum:CNR27_15050"/>
<sequence length="162" mass="18161">MKRRMLPSIPQSLTVFAFWLLMAQDVSPGNIVMALLLAWLMPLLAARLEREFARLGRLRGGFRLIGRLLVDIVIANLTVAKQVLGPESKLHSQFVWIPLDLTNIHGISALASVITLTPGTVSAELSEDRRWLLVHCLSVDDPQALIDEVKTRYEAPLREIFP</sequence>
<keyword evidence="4" id="KW-0812">Transmembrane</keyword>